<sequence>MNKKTHWASREFAQQINGGNIMETMPSRDISGNCIGECRDRVLEGEAERQEAINQSSKSYDEPAEQSPGWTSQRDDPPGSMGGRV</sequence>
<organism evidence="2 3">
    <name type="scientific">Desulfosarcina widdelii</name>
    <dbReference type="NCBI Taxonomy" id="947919"/>
    <lineage>
        <taxon>Bacteria</taxon>
        <taxon>Pseudomonadati</taxon>
        <taxon>Thermodesulfobacteriota</taxon>
        <taxon>Desulfobacteria</taxon>
        <taxon>Desulfobacterales</taxon>
        <taxon>Desulfosarcinaceae</taxon>
        <taxon>Desulfosarcina</taxon>
    </lineage>
</organism>
<reference evidence="2 3" key="1">
    <citation type="submission" date="2019-11" db="EMBL/GenBank/DDBJ databases">
        <title>Comparative genomics of hydrocarbon-degrading Desulfosarcina strains.</title>
        <authorList>
            <person name="Watanabe M."/>
            <person name="Kojima H."/>
            <person name="Fukui M."/>
        </authorList>
    </citation>
    <scope>NUCLEOTIDE SEQUENCE [LARGE SCALE GENOMIC DNA]</scope>
    <source>
        <strain evidence="2 3">PP31</strain>
    </source>
</reference>
<dbReference type="KEGG" id="dwd:DSCW_34170"/>
<dbReference type="Proteomes" id="UP000427769">
    <property type="component" value="Chromosome"/>
</dbReference>
<dbReference type="RefSeq" id="WP_155304864.1">
    <property type="nucleotide sequence ID" value="NZ_AP021875.1"/>
</dbReference>
<dbReference type="OrthoDB" id="5422516at2"/>
<evidence type="ECO:0000313" key="2">
    <source>
        <dbReference type="EMBL" id="BBO76000.1"/>
    </source>
</evidence>
<evidence type="ECO:0000313" key="3">
    <source>
        <dbReference type="Proteomes" id="UP000427769"/>
    </source>
</evidence>
<protein>
    <submittedName>
        <fullName evidence="2">Uncharacterized protein</fullName>
    </submittedName>
</protein>
<gene>
    <name evidence="2" type="ORF">DSCW_34170</name>
</gene>
<keyword evidence="3" id="KW-1185">Reference proteome</keyword>
<feature type="region of interest" description="Disordered" evidence="1">
    <location>
        <begin position="46"/>
        <end position="85"/>
    </location>
</feature>
<name>A0A5K7Z5J8_9BACT</name>
<dbReference type="EMBL" id="AP021875">
    <property type="protein sequence ID" value="BBO76000.1"/>
    <property type="molecule type" value="Genomic_DNA"/>
</dbReference>
<evidence type="ECO:0000256" key="1">
    <source>
        <dbReference type="SAM" id="MobiDB-lite"/>
    </source>
</evidence>
<proteinExistence type="predicted"/>
<dbReference type="AlphaFoldDB" id="A0A5K7Z5J8"/>
<accession>A0A5K7Z5J8</accession>